<proteinExistence type="predicted"/>
<gene>
    <name evidence="1" type="ORF">DK847_14410</name>
</gene>
<evidence type="ECO:0000313" key="1">
    <source>
        <dbReference type="EMBL" id="PZF76368.1"/>
    </source>
</evidence>
<keyword evidence="2" id="KW-1185">Reference proteome</keyword>
<name>A0A2W2B8G0_9HYPH</name>
<reference evidence="2" key="1">
    <citation type="submission" date="2018-06" db="EMBL/GenBank/DDBJ databases">
        <title>Aestuariibacter litoralis strain KCTC 52945T.</title>
        <authorList>
            <person name="Li X."/>
            <person name="Salam N."/>
            <person name="Li J.-L."/>
            <person name="Chen Y.-M."/>
            <person name="Yang Z.-W."/>
            <person name="Zhang L.-Y."/>
            <person name="Han M.-X."/>
            <person name="Xiao M."/>
            <person name="Li W.-J."/>
        </authorList>
    </citation>
    <scope>NUCLEOTIDE SEQUENCE [LARGE SCALE GENOMIC DNA]</scope>
    <source>
        <strain evidence="2">KCTC 52945</strain>
    </source>
</reference>
<organism evidence="1 2">
    <name type="scientific">Aestuariivirga litoralis</name>
    <dbReference type="NCBI Taxonomy" id="2650924"/>
    <lineage>
        <taxon>Bacteria</taxon>
        <taxon>Pseudomonadati</taxon>
        <taxon>Pseudomonadota</taxon>
        <taxon>Alphaproteobacteria</taxon>
        <taxon>Hyphomicrobiales</taxon>
        <taxon>Aestuariivirgaceae</taxon>
        <taxon>Aestuariivirga</taxon>
    </lineage>
</organism>
<sequence length="246" mass="27817">MQPLGAETGLADPLRTVMAISTLLQAGAEQGLSFHISTDFAGLARERRRLRNSEVSPMFDPSACRSLSERGFWMSLIDKTGETVGLQAFRLDDADPNLAEWVLGWMMGLYARRREMIVPRAVMPPEHSLSHLIRGRIVYHGELWIDKHCKVGFPVFPRIGMLLAMVKWQPEAIWALTGQSMATRGHMVRMGYGHLEQSFLTWEWEPDGAEQAEWIGVALRRHLEFSIAELSSTSPTEARYQPLQAQ</sequence>
<comment type="caution">
    <text evidence="1">The sequence shown here is derived from an EMBL/GenBank/DDBJ whole genome shotgun (WGS) entry which is preliminary data.</text>
</comment>
<evidence type="ECO:0000313" key="2">
    <source>
        <dbReference type="Proteomes" id="UP000248795"/>
    </source>
</evidence>
<dbReference type="Proteomes" id="UP000248795">
    <property type="component" value="Unassembled WGS sequence"/>
</dbReference>
<dbReference type="EMBL" id="QKVK01000006">
    <property type="protein sequence ID" value="PZF76368.1"/>
    <property type="molecule type" value="Genomic_DNA"/>
</dbReference>
<dbReference type="AlphaFoldDB" id="A0A2W2B8G0"/>
<protein>
    <submittedName>
        <fullName evidence="1">Uncharacterized protein</fullName>
    </submittedName>
</protein>
<accession>A0A2W2B8G0</accession>